<keyword evidence="7" id="KW-0443">Lipid metabolism</keyword>
<keyword evidence="3" id="KW-0808">Transferase</keyword>
<feature type="domain" description="DAGKc" evidence="9">
    <location>
        <begin position="1"/>
        <end position="131"/>
    </location>
</feature>
<dbReference type="PANTHER" id="PTHR12358">
    <property type="entry name" value="SPHINGOSINE KINASE"/>
    <property type="match status" value="1"/>
</dbReference>
<dbReference type="PANTHER" id="PTHR12358:SF106">
    <property type="entry name" value="LIPID KINASE YEGS"/>
    <property type="match status" value="1"/>
</dbReference>
<comment type="similarity">
    <text evidence="2">Belongs to the diacylglycerol/lipid kinase family.</text>
</comment>
<protein>
    <submittedName>
        <fullName evidence="10">Diacylglycerol kinase family protein</fullName>
    </submittedName>
</protein>
<dbReference type="InterPro" id="IPR017438">
    <property type="entry name" value="ATP-NAD_kinase_N"/>
</dbReference>
<dbReference type="GO" id="GO:0016301">
    <property type="term" value="F:kinase activity"/>
    <property type="evidence" value="ECO:0007669"/>
    <property type="project" value="UniProtKB-KW"/>
</dbReference>
<sequence length="297" mass="31292">MTLLVSRISARGRAERQGREALRILRAAGWDVTVQLTDLSDIPADLAEAAGGPLVGAVGGDGYLSAVARGVVNGGGGILVPFPAGSGNDLCRTLGLGVDPVARARSLAEADEAELAQRVQRLDGMWVRTADRDERQLALGVVSLGIDATANLVANRSWIRHGPLSYTWGGLHAFFSHRRGLVSGTVDGREHDFSGWIASVSNTGRIGGGIQLVPSSDPSDGMLEVFNVGNISRWRALPLLARVLSRRAPDSPLVKLFRGVGVTIEADPSLPVMADGDLLGHTPVRVDGAPRLVRVLV</sequence>
<evidence type="ECO:0000256" key="4">
    <source>
        <dbReference type="ARBA" id="ARBA00022741"/>
    </source>
</evidence>
<dbReference type="InterPro" id="IPR001206">
    <property type="entry name" value="Diacylglycerol_kinase_cat_dom"/>
</dbReference>
<dbReference type="Pfam" id="PF19279">
    <property type="entry name" value="YegS_C"/>
    <property type="match status" value="1"/>
</dbReference>
<keyword evidence="8" id="KW-1208">Phospholipid metabolism</keyword>
<dbReference type="SUPFAM" id="SSF111331">
    <property type="entry name" value="NAD kinase/diacylglycerol kinase-like"/>
    <property type="match status" value="1"/>
</dbReference>
<evidence type="ECO:0000259" key="9">
    <source>
        <dbReference type="PROSITE" id="PS50146"/>
    </source>
</evidence>
<keyword evidence="7" id="KW-0444">Lipid biosynthesis</keyword>
<dbReference type="Gene3D" id="3.40.50.10330">
    <property type="entry name" value="Probable inorganic polyphosphate/atp-NAD kinase, domain 1"/>
    <property type="match status" value="1"/>
</dbReference>
<dbReference type="InterPro" id="IPR050187">
    <property type="entry name" value="Lipid_Phosphate_FormReg"/>
</dbReference>
<evidence type="ECO:0000256" key="7">
    <source>
        <dbReference type="ARBA" id="ARBA00023209"/>
    </source>
</evidence>
<evidence type="ECO:0000256" key="2">
    <source>
        <dbReference type="ARBA" id="ARBA00005983"/>
    </source>
</evidence>
<reference evidence="10" key="1">
    <citation type="submission" date="2023-11" db="EMBL/GenBank/DDBJ databases">
        <title>Scrofimicrobium hongkongense sp. nov., isolated from a patient with peritonitis.</title>
        <authorList>
            <person name="Lao H.Y."/>
            <person name="Wong A.Y.P."/>
            <person name="Ng T.L."/>
            <person name="Wong R.Y.L."/>
            <person name="Yau M.C.Y."/>
            <person name="Lam J.Y.W."/>
            <person name="Siu G.K.H."/>
        </authorList>
    </citation>
    <scope>NUCLEOTIDE SEQUENCE</scope>
    <source>
        <strain evidence="10">R131</strain>
    </source>
</reference>
<evidence type="ECO:0000256" key="3">
    <source>
        <dbReference type="ARBA" id="ARBA00022679"/>
    </source>
</evidence>
<dbReference type="GO" id="GO:0005886">
    <property type="term" value="C:plasma membrane"/>
    <property type="evidence" value="ECO:0007669"/>
    <property type="project" value="TreeGrafter"/>
</dbReference>
<evidence type="ECO:0000256" key="5">
    <source>
        <dbReference type="ARBA" id="ARBA00022777"/>
    </source>
</evidence>
<dbReference type="RefSeq" id="WP_350258201.1">
    <property type="nucleotide sequence ID" value="NZ_CP138335.1"/>
</dbReference>
<evidence type="ECO:0000313" key="10">
    <source>
        <dbReference type="EMBL" id="XBW08001.1"/>
    </source>
</evidence>
<name>A0AAU7V6V6_9ACTO</name>
<evidence type="ECO:0000256" key="1">
    <source>
        <dbReference type="ARBA" id="ARBA00001946"/>
    </source>
</evidence>
<gene>
    <name evidence="10" type="ORF">SAC06_00100</name>
</gene>
<comment type="cofactor">
    <cofactor evidence="1">
        <name>Mg(2+)</name>
        <dbReference type="ChEBI" id="CHEBI:18420"/>
    </cofactor>
</comment>
<proteinExistence type="inferred from homology"/>
<dbReference type="InterPro" id="IPR045540">
    <property type="entry name" value="YegS/DAGK_C"/>
</dbReference>
<dbReference type="PROSITE" id="PS50146">
    <property type="entry name" value="DAGK"/>
    <property type="match status" value="1"/>
</dbReference>
<accession>A0AAU7V6V6</accession>
<organism evidence="10">
    <name type="scientific">Scrofimicrobium appendicitidis</name>
    <dbReference type="NCBI Taxonomy" id="3079930"/>
    <lineage>
        <taxon>Bacteria</taxon>
        <taxon>Bacillati</taxon>
        <taxon>Actinomycetota</taxon>
        <taxon>Actinomycetes</taxon>
        <taxon>Actinomycetales</taxon>
        <taxon>Actinomycetaceae</taxon>
        <taxon>Scrofimicrobium</taxon>
    </lineage>
</organism>
<keyword evidence="7" id="KW-0594">Phospholipid biosynthesis</keyword>
<evidence type="ECO:0000256" key="8">
    <source>
        <dbReference type="ARBA" id="ARBA00023264"/>
    </source>
</evidence>
<dbReference type="KEGG" id="sapp:SAC06_00100"/>
<dbReference type="GO" id="GO:0008654">
    <property type="term" value="P:phospholipid biosynthetic process"/>
    <property type="evidence" value="ECO:0007669"/>
    <property type="project" value="UniProtKB-KW"/>
</dbReference>
<keyword evidence="6" id="KW-0067">ATP-binding</keyword>
<keyword evidence="4" id="KW-0547">Nucleotide-binding</keyword>
<dbReference type="InterPro" id="IPR016064">
    <property type="entry name" value="NAD/diacylglycerol_kinase_sf"/>
</dbReference>
<dbReference type="Gene3D" id="2.60.200.40">
    <property type="match status" value="1"/>
</dbReference>
<dbReference type="AlphaFoldDB" id="A0AAU7V6V6"/>
<dbReference type="EMBL" id="CP138335">
    <property type="protein sequence ID" value="XBW08001.1"/>
    <property type="molecule type" value="Genomic_DNA"/>
</dbReference>
<dbReference type="GO" id="GO:0005524">
    <property type="term" value="F:ATP binding"/>
    <property type="evidence" value="ECO:0007669"/>
    <property type="project" value="UniProtKB-KW"/>
</dbReference>
<dbReference type="Pfam" id="PF00781">
    <property type="entry name" value="DAGK_cat"/>
    <property type="match status" value="1"/>
</dbReference>
<keyword evidence="5 10" id="KW-0418">Kinase</keyword>
<evidence type="ECO:0000256" key="6">
    <source>
        <dbReference type="ARBA" id="ARBA00022840"/>
    </source>
</evidence>